<evidence type="ECO:0000313" key="4">
    <source>
        <dbReference type="EMBL" id="CAA6801112.1"/>
    </source>
</evidence>
<dbReference type="EMBL" id="CACVAU010000002">
    <property type="protein sequence ID" value="CAA6801112.1"/>
    <property type="molecule type" value="Genomic_DNA"/>
</dbReference>
<dbReference type="InterPro" id="IPR017937">
    <property type="entry name" value="Thioredoxin_CS"/>
</dbReference>
<sequence length="170" mass="19457">MSKVKEPWTLKRIIKEIVTTLVLLFIISQVINFIRQPEIKENIYAYELRDINNQAIEFFDYKEETLVVHFWGTWCPTCRLEADNIQALSDAHNVITIAVNSGTNAELAQYMDEHKLDFKVINDAQGALATKFNIAVYPTTLIYNPKGELKFTEVGYSTTLGLKARLALIK</sequence>
<evidence type="ECO:0000259" key="3">
    <source>
        <dbReference type="PROSITE" id="PS51352"/>
    </source>
</evidence>
<evidence type="ECO:0000256" key="1">
    <source>
        <dbReference type="ARBA" id="ARBA00023284"/>
    </source>
</evidence>
<dbReference type="GO" id="GO:0016209">
    <property type="term" value="F:antioxidant activity"/>
    <property type="evidence" value="ECO:0007669"/>
    <property type="project" value="InterPro"/>
</dbReference>
<dbReference type="GO" id="GO:0016491">
    <property type="term" value="F:oxidoreductase activity"/>
    <property type="evidence" value="ECO:0007669"/>
    <property type="project" value="InterPro"/>
</dbReference>
<dbReference type="PROSITE" id="PS51352">
    <property type="entry name" value="THIOREDOXIN_2"/>
    <property type="match status" value="1"/>
</dbReference>
<dbReference type="PANTHER" id="PTHR42852:SF17">
    <property type="entry name" value="THIOREDOXIN-LIKE PROTEIN HI_1115"/>
    <property type="match status" value="1"/>
</dbReference>
<dbReference type="Pfam" id="PF00578">
    <property type="entry name" value="AhpC-TSA"/>
    <property type="match status" value="1"/>
</dbReference>
<dbReference type="Gene3D" id="3.40.30.10">
    <property type="entry name" value="Glutaredoxin"/>
    <property type="match status" value="1"/>
</dbReference>
<keyword evidence="1" id="KW-0676">Redox-active center</keyword>
<keyword evidence="2" id="KW-1133">Transmembrane helix</keyword>
<dbReference type="InterPro" id="IPR050553">
    <property type="entry name" value="Thioredoxin_ResA/DsbE_sf"/>
</dbReference>
<dbReference type="AlphaFoldDB" id="A0A6S6SCT4"/>
<gene>
    <name evidence="4" type="ORF">HELGO_WM10179</name>
</gene>
<keyword evidence="2" id="KW-0472">Membrane</keyword>
<organism evidence="4">
    <name type="scientific">uncultured Sulfurovum sp</name>
    <dbReference type="NCBI Taxonomy" id="269237"/>
    <lineage>
        <taxon>Bacteria</taxon>
        <taxon>Pseudomonadati</taxon>
        <taxon>Campylobacterota</taxon>
        <taxon>Epsilonproteobacteria</taxon>
        <taxon>Campylobacterales</taxon>
        <taxon>Sulfurovaceae</taxon>
        <taxon>Sulfurovum</taxon>
        <taxon>environmental samples</taxon>
    </lineage>
</organism>
<dbReference type="InterPro" id="IPR036249">
    <property type="entry name" value="Thioredoxin-like_sf"/>
</dbReference>
<accession>A0A6S6SCT4</accession>
<dbReference type="SUPFAM" id="SSF52833">
    <property type="entry name" value="Thioredoxin-like"/>
    <property type="match status" value="1"/>
</dbReference>
<dbReference type="PROSITE" id="PS00194">
    <property type="entry name" value="THIOREDOXIN_1"/>
    <property type="match status" value="1"/>
</dbReference>
<dbReference type="InterPro" id="IPR013766">
    <property type="entry name" value="Thioredoxin_domain"/>
</dbReference>
<proteinExistence type="predicted"/>
<dbReference type="InterPro" id="IPR000866">
    <property type="entry name" value="AhpC/TSA"/>
</dbReference>
<evidence type="ECO:0000256" key="2">
    <source>
        <dbReference type="SAM" id="Phobius"/>
    </source>
</evidence>
<feature type="transmembrane region" description="Helical" evidence="2">
    <location>
        <begin position="12"/>
        <end position="34"/>
    </location>
</feature>
<reference evidence="4" key="1">
    <citation type="submission" date="2020-01" db="EMBL/GenBank/DDBJ databases">
        <authorList>
            <person name="Meier V. D."/>
            <person name="Meier V D."/>
        </authorList>
    </citation>
    <scope>NUCLEOTIDE SEQUENCE</scope>
    <source>
        <strain evidence="4">HLG_WM_MAG_05</strain>
    </source>
</reference>
<dbReference type="PANTHER" id="PTHR42852">
    <property type="entry name" value="THIOL:DISULFIDE INTERCHANGE PROTEIN DSBE"/>
    <property type="match status" value="1"/>
</dbReference>
<protein>
    <submittedName>
        <fullName evidence="4">Membrane protein, suppressor for copper-sensitivity ScsD</fullName>
    </submittedName>
</protein>
<name>A0A6S6SCT4_9BACT</name>
<feature type="domain" description="Thioredoxin" evidence="3">
    <location>
        <begin position="37"/>
        <end position="170"/>
    </location>
</feature>
<keyword evidence="2" id="KW-0812">Transmembrane</keyword>